<gene>
    <name evidence="5" type="ORF">HNS28_06795</name>
</gene>
<evidence type="ECO:0000256" key="1">
    <source>
        <dbReference type="ARBA" id="ARBA00005417"/>
    </source>
</evidence>
<dbReference type="PROSITE" id="PS50893">
    <property type="entry name" value="ABC_TRANSPORTER_2"/>
    <property type="match status" value="1"/>
</dbReference>
<protein>
    <submittedName>
        <fullName evidence="5">ATP-binding cassette domain-containing protein</fullName>
    </submittedName>
</protein>
<dbReference type="GO" id="GO:0016887">
    <property type="term" value="F:ATP hydrolysis activity"/>
    <property type="evidence" value="ECO:0007669"/>
    <property type="project" value="InterPro"/>
</dbReference>
<keyword evidence="3" id="KW-0547">Nucleotide-binding</keyword>
<sequence length="248" mass="26566">MDERPWVIKVDSLSKYYGKVCAIRDMSFEVPQGSVTGFVGPNGAGKSTTMRCILGLTKPSKGSASVFGTDYSKLQNPARRIGSVLDASKQHPGRTGRSILLAAADVLGIASSKIEFALESCGLTSAESRRRIGTYSLGMRQRLALALAILPEPELLILDEPMNGLDPEGIHWMRSFLRDFTQAGGTVFLSSHLLGEMEKIADSVVLVGKGQIIGSVSISDLKRAGKGLEEFYLEQTASVSRGSVVNNG</sequence>
<dbReference type="SMART" id="SM00382">
    <property type="entry name" value="AAA"/>
    <property type="match status" value="1"/>
</dbReference>
<dbReference type="Pfam" id="PF00005">
    <property type="entry name" value="ABC_tran"/>
    <property type="match status" value="1"/>
</dbReference>
<dbReference type="InterPro" id="IPR017871">
    <property type="entry name" value="ABC_transporter-like_CS"/>
</dbReference>
<dbReference type="PANTHER" id="PTHR43335:SF4">
    <property type="entry name" value="ABC TRANSPORTER, ATP-BINDING PROTEIN"/>
    <property type="match status" value="1"/>
</dbReference>
<keyword evidence="4 5" id="KW-0067">ATP-binding</keyword>
<comment type="caution">
    <text evidence="5">The sequence shown here is derived from an EMBL/GenBank/DDBJ whole genome shotgun (WGS) entry which is preliminary data.</text>
</comment>
<accession>A0A7D5C5L4</accession>
<reference evidence="5 6" key="1">
    <citation type="submission" date="2020-05" db="EMBL/GenBank/DDBJ databases">
        <title>Draft Genome Sequence of Bifidobacterium longum subsp. Infantis BI-G201, a Commercialization Strain.</title>
        <authorList>
            <person name="Song J."/>
            <person name="Xu Y."/>
            <person name="Han D."/>
            <person name="Teng Q."/>
            <person name="Jiang D."/>
            <person name="Liu Q."/>
        </authorList>
    </citation>
    <scope>NUCLEOTIDE SEQUENCE [LARGE SCALE GENOMIC DNA]</scope>
    <source>
        <strain evidence="5 6">BI-G201</strain>
    </source>
</reference>
<dbReference type="SUPFAM" id="SSF52540">
    <property type="entry name" value="P-loop containing nucleoside triphosphate hydrolases"/>
    <property type="match status" value="1"/>
</dbReference>
<dbReference type="PROSITE" id="PS00211">
    <property type="entry name" value="ABC_TRANSPORTER_1"/>
    <property type="match status" value="1"/>
</dbReference>
<dbReference type="RefSeq" id="WP_032744438.1">
    <property type="nucleotide sequence ID" value="NZ_CP054425.1"/>
</dbReference>
<comment type="similarity">
    <text evidence="1">Belongs to the ABC transporter superfamily.</text>
</comment>
<evidence type="ECO:0000313" key="6">
    <source>
        <dbReference type="Proteomes" id="UP000551316"/>
    </source>
</evidence>
<dbReference type="AlphaFoldDB" id="A0A7D5C5L4"/>
<proteinExistence type="inferred from homology"/>
<organism evidence="5 6">
    <name type="scientific">Bifidobacterium longum subsp. infantis</name>
    <dbReference type="NCBI Taxonomy" id="1682"/>
    <lineage>
        <taxon>Bacteria</taxon>
        <taxon>Bacillati</taxon>
        <taxon>Actinomycetota</taxon>
        <taxon>Actinomycetes</taxon>
        <taxon>Bifidobacteriales</taxon>
        <taxon>Bifidobacteriaceae</taxon>
        <taxon>Bifidobacterium</taxon>
    </lineage>
</organism>
<name>A0A7D5C5L4_BIFLI</name>
<evidence type="ECO:0000256" key="2">
    <source>
        <dbReference type="ARBA" id="ARBA00022448"/>
    </source>
</evidence>
<dbReference type="InterPro" id="IPR003439">
    <property type="entry name" value="ABC_transporter-like_ATP-bd"/>
</dbReference>
<keyword evidence="2" id="KW-0813">Transport</keyword>
<dbReference type="PANTHER" id="PTHR43335">
    <property type="entry name" value="ABC TRANSPORTER, ATP-BINDING PROTEIN"/>
    <property type="match status" value="1"/>
</dbReference>
<dbReference type="Gene3D" id="3.40.50.300">
    <property type="entry name" value="P-loop containing nucleotide triphosphate hydrolases"/>
    <property type="match status" value="1"/>
</dbReference>
<evidence type="ECO:0000256" key="3">
    <source>
        <dbReference type="ARBA" id="ARBA00022741"/>
    </source>
</evidence>
<dbReference type="GO" id="GO:0005524">
    <property type="term" value="F:ATP binding"/>
    <property type="evidence" value="ECO:0007669"/>
    <property type="project" value="UniProtKB-KW"/>
</dbReference>
<dbReference type="Proteomes" id="UP000551316">
    <property type="component" value="Unassembled WGS sequence"/>
</dbReference>
<dbReference type="EMBL" id="JABNND010000014">
    <property type="protein sequence ID" value="NQX51158.1"/>
    <property type="molecule type" value="Genomic_DNA"/>
</dbReference>
<evidence type="ECO:0000313" key="5">
    <source>
        <dbReference type="EMBL" id="NQX51158.1"/>
    </source>
</evidence>
<evidence type="ECO:0000256" key="4">
    <source>
        <dbReference type="ARBA" id="ARBA00022840"/>
    </source>
</evidence>
<dbReference type="InterPro" id="IPR027417">
    <property type="entry name" value="P-loop_NTPase"/>
</dbReference>
<dbReference type="InterPro" id="IPR003593">
    <property type="entry name" value="AAA+_ATPase"/>
</dbReference>